<name>A0A8X6MXV0_NEPPI</name>
<evidence type="ECO:0000313" key="3">
    <source>
        <dbReference type="Proteomes" id="UP000887013"/>
    </source>
</evidence>
<proteinExistence type="predicted"/>
<comment type="caution">
    <text evidence="2">The sequence shown here is derived from an EMBL/GenBank/DDBJ whole genome shotgun (WGS) entry which is preliminary data.</text>
</comment>
<dbReference type="OrthoDB" id="10543797at2759"/>
<dbReference type="Proteomes" id="UP000887013">
    <property type="component" value="Unassembled WGS sequence"/>
</dbReference>
<dbReference type="EMBL" id="BMAW01051958">
    <property type="protein sequence ID" value="GFS83464.1"/>
    <property type="molecule type" value="Genomic_DNA"/>
</dbReference>
<sequence length="157" mass="16456">MHRFVGQIFESWIFLPVSSGLKDKTYETPLSDIPPGGIPLITFFPIIFLIRSERQWQGSNPGVYLFAAAAACFGPFAAAVAAAGKASVAADERSQSAGMAVAGGRAGETAFAADPCGVTAAPGVLRWFGLLSSDVAAVAGLSRQRYSLSERATRCCH</sequence>
<reference evidence="2" key="1">
    <citation type="submission" date="2020-08" db="EMBL/GenBank/DDBJ databases">
        <title>Multicomponent nature underlies the extraordinary mechanical properties of spider dragline silk.</title>
        <authorList>
            <person name="Kono N."/>
            <person name="Nakamura H."/>
            <person name="Mori M."/>
            <person name="Yoshida Y."/>
            <person name="Ohtoshi R."/>
            <person name="Malay A.D."/>
            <person name="Moran D.A.P."/>
            <person name="Tomita M."/>
            <person name="Numata K."/>
            <person name="Arakawa K."/>
        </authorList>
    </citation>
    <scope>NUCLEOTIDE SEQUENCE</scope>
</reference>
<keyword evidence="3" id="KW-1185">Reference proteome</keyword>
<gene>
    <name evidence="2" type="ORF">NPIL_571981</name>
</gene>
<feature type="transmembrane region" description="Helical" evidence="1">
    <location>
        <begin position="62"/>
        <end position="84"/>
    </location>
</feature>
<protein>
    <submittedName>
        <fullName evidence="2">Uncharacterized protein</fullName>
    </submittedName>
</protein>
<dbReference type="AlphaFoldDB" id="A0A8X6MXV0"/>
<keyword evidence="1" id="KW-1133">Transmembrane helix</keyword>
<accession>A0A8X6MXV0</accession>
<evidence type="ECO:0000313" key="2">
    <source>
        <dbReference type="EMBL" id="GFS83464.1"/>
    </source>
</evidence>
<evidence type="ECO:0000256" key="1">
    <source>
        <dbReference type="SAM" id="Phobius"/>
    </source>
</evidence>
<keyword evidence="1" id="KW-0812">Transmembrane</keyword>
<organism evidence="2 3">
    <name type="scientific">Nephila pilipes</name>
    <name type="common">Giant wood spider</name>
    <name type="synonym">Nephila maculata</name>
    <dbReference type="NCBI Taxonomy" id="299642"/>
    <lineage>
        <taxon>Eukaryota</taxon>
        <taxon>Metazoa</taxon>
        <taxon>Ecdysozoa</taxon>
        <taxon>Arthropoda</taxon>
        <taxon>Chelicerata</taxon>
        <taxon>Arachnida</taxon>
        <taxon>Araneae</taxon>
        <taxon>Araneomorphae</taxon>
        <taxon>Entelegynae</taxon>
        <taxon>Araneoidea</taxon>
        <taxon>Nephilidae</taxon>
        <taxon>Nephila</taxon>
    </lineage>
</organism>
<feature type="transmembrane region" description="Helical" evidence="1">
    <location>
        <begin position="33"/>
        <end position="50"/>
    </location>
</feature>
<keyword evidence="1" id="KW-0472">Membrane</keyword>